<gene>
    <name evidence="1" type="ORF">SAMN05444168_0030</name>
</gene>
<dbReference type="OrthoDB" id="7775479at2"/>
<proteinExistence type="predicted"/>
<evidence type="ECO:0000313" key="2">
    <source>
        <dbReference type="Proteomes" id="UP000184693"/>
    </source>
</evidence>
<sequence>MERYRNLSGDSGVEAYALGEGCIAVRFRTGVIYWYTEASVGPDHVAEMTRLACNGKGLSTYISTHPDVSAGYARKNPDD</sequence>
<dbReference type="Proteomes" id="UP000184693">
    <property type="component" value="Unassembled WGS sequence"/>
</dbReference>
<dbReference type="RefSeq" id="WP_074262443.1">
    <property type="nucleotide sequence ID" value="NZ_FSRM01000001.1"/>
</dbReference>
<dbReference type="EMBL" id="FSRM01000001">
    <property type="protein sequence ID" value="SIN76478.1"/>
    <property type="molecule type" value="Genomic_DNA"/>
</dbReference>
<evidence type="ECO:0000313" key="1">
    <source>
        <dbReference type="EMBL" id="SIN76478.1"/>
    </source>
</evidence>
<reference evidence="1 2" key="1">
    <citation type="submission" date="2016-11" db="EMBL/GenBank/DDBJ databases">
        <authorList>
            <person name="Jaros S."/>
            <person name="Januszkiewicz K."/>
            <person name="Wedrychowicz H."/>
        </authorList>
    </citation>
    <scope>NUCLEOTIDE SEQUENCE [LARGE SCALE GENOMIC DNA]</scope>
    <source>
        <strain evidence="1 2">GAS86</strain>
    </source>
</reference>
<evidence type="ECO:0008006" key="3">
    <source>
        <dbReference type="Google" id="ProtNLM"/>
    </source>
</evidence>
<accession>A0A1N6E0D0</accession>
<organism evidence="1 2">
    <name type="scientific">Paraburkholderia phenazinium</name>
    <dbReference type="NCBI Taxonomy" id="60549"/>
    <lineage>
        <taxon>Bacteria</taxon>
        <taxon>Pseudomonadati</taxon>
        <taxon>Pseudomonadota</taxon>
        <taxon>Betaproteobacteria</taxon>
        <taxon>Burkholderiales</taxon>
        <taxon>Burkholderiaceae</taxon>
        <taxon>Paraburkholderia</taxon>
    </lineage>
</organism>
<protein>
    <recommendedName>
        <fullName evidence="3">KTSC domain-containing protein</fullName>
    </recommendedName>
</protein>
<dbReference type="AlphaFoldDB" id="A0A1N6E0D0"/>
<name>A0A1N6E0D0_9BURK</name>